<keyword evidence="7 11" id="KW-0812">Transmembrane</keyword>
<keyword evidence="15" id="KW-1185">Reference proteome</keyword>
<evidence type="ECO:0000313" key="14">
    <source>
        <dbReference type="EMBL" id="MDI1474491.1"/>
    </source>
</evidence>
<dbReference type="Proteomes" id="UP001160991">
    <property type="component" value="Unassembled WGS sequence"/>
</dbReference>
<sequence length="351" mass="38461">MYLAIKEILKNKLRYSLILTTIFLIAFMVFFMTSLALGLVRNNRAAVDNWQATGIVLSDYANDNLTASFIPEKNYKDQVSEDAAPLGYMFAVTNLVNDSEKENISIFAQDWNSFISPSLIEGHYPESDNEFVVDQSLENYGIKLGDAVQLNGSENSYTIVGLTKGNKFFTEPVVFTNLTSYWILQGTLNAGRSISALVLKNDVQLSADGLSQLTIQNMIAHIPGYTPQVNVFSGMILAMIIISGLIIGIFIYIITIQKLGLYGIMRAQGIQVKTIVWSLFCQIILLAGFGIGLALLAIVAVILVLPATFVFYSSWLAYLGLSLGICLMALLGGVISLPRLLKVDPITAIAE</sequence>
<dbReference type="RefSeq" id="WP_281335471.1">
    <property type="nucleotide sequence ID" value="NZ_JARZZP010000011.1"/>
</dbReference>
<feature type="transmembrane region" description="Helical" evidence="11">
    <location>
        <begin position="15"/>
        <end position="40"/>
    </location>
</feature>
<evidence type="ECO:0000256" key="6">
    <source>
        <dbReference type="ARBA" id="ARBA00022475"/>
    </source>
</evidence>
<feature type="transmembrane region" description="Helical" evidence="11">
    <location>
        <begin position="231"/>
        <end position="254"/>
    </location>
</feature>
<organism evidence="14 15">
    <name type="scientific">Streptococcus taonis</name>
    <dbReference type="NCBI Taxonomy" id="3041623"/>
    <lineage>
        <taxon>Bacteria</taxon>
        <taxon>Bacillati</taxon>
        <taxon>Bacillota</taxon>
        <taxon>Bacilli</taxon>
        <taxon>Lactobacillales</taxon>
        <taxon>Streptococcaceae</taxon>
        <taxon>Streptococcus</taxon>
    </lineage>
</organism>
<dbReference type="InterPro" id="IPR025857">
    <property type="entry name" value="MacB_PCD"/>
</dbReference>
<evidence type="ECO:0000259" key="13">
    <source>
        <dbReference type="Pfam" id="PF12704"/>
    </source>
</evidence>
<evidence type="ECO:0000256" key="4">
    <source>
        <dbReference type="ARBA" id="ARBA00016962"/>
    </source>
</evidence>
<feature type="transmembrane region" description="Helical" evidence="11">
    <location>
        <begin position="275"/>
        <end position="303"/>
    </location>
</feature>
<dbReference type="InterPro" id="IPR051125">
    <property type="entry name" value="ABC-4/HrtB_transporter"/>
</dbReference>
<dbReference type="Pfam" id="PF02687">
    <property type="entry name" value="FtsX"/>
    <property type="match status" value="1"/>
</dbReference>
<evidence type="ECO:0000256" key="11">
    <source>
        <dbReference type="SAM" id="Phobius"/>
    </source>
</evidence>
<evidence type="ECO:0000256" key="3">
    <source>
        <dbReference type="ARBA" id="ARBA00011131"/>
    </source>
</evidence>
<evidence type="ECO:0000256" key="7">
    <source>
        <dbReference type="ARBA" id="ARBA00022692"/>
    </source>
</evidence>
<reference evidence="14" key="1">
    <citation type="submission" date="2023-04" db="EMBL/GenBank/DDBJ databases">
        <title>A new Streptococcus species isolated from the patient with bacteremia.</title>
        <authorList>
            <person name="Chen Y.-S."/>
            <person name="Lee C.-Y."/>
            <person name="Chan C.-K."/>
        </authorList>
    </citation>
    <scope>NUCLEOTIDE SEQUENCE</scope>
    <source>
        <strain evidence="14">ST22-14</strain>
    </source>
</reference>
<feature type="transmembrane region" description="Helical" evidence="11">
    <location>
        <begin position="315"/>
        <end position="337"/>
    </location>
</feature>
<proteinExistence type="inferred from homology"/>
<comment type="function">
    <text evidence="10">Part of the ABC transporter complex hrt involved in hemin import. Responsible for the translocation of the substrate across the membrane.</text>
</comment>
<dbReference type="Pfam" id="PF12704">
    <property type="entry name" value="MacB_PCD"/>
    <property type="match status" value="1"/>
</dbReference>
<comment type="subunit">
    <text evidence="3">The complex is composed of two ATP-binding proteins (HrtA), two transmembrane proteins (HrtB) and a solute-binding protein.</text>
</comment>
<accession>A0ABT6PES5</accession>
<name>A0ABT6PES5_9STRE</name>
<comment type="similarity">
    <text evidence="2">Belongs to the ABC-4 integral membrane protein family. HrtB subfamily.</text>
</comment>
<evidence type="ECO:0000256" key="1">
    <source>
        <dbReference type="ARBA" id="ARBA00004651"/>
    </source>
</evidence>
<gene>
    <name evidence="14" type="ORF">QEZ38_07255</name>
</gene>
<dbReference type="InterPro" id="IPR003838">
    <property type="entry name" value="ABC3_permease_C"/>
</dbReference>
<feature type="domain" description="MacB-like periplasmic core" evidence="13">
    <location>
        <begin position="18"/>
        <end position="185"/>
    </location>
</feature>
<evidence type="ECO:0000259" key="12">
    <source>
        <dbReference type="Pfam" id="PF02687"/>
    </source>
</evidence>
<evidence type="ECO:0000256" key="2">
    <source>
        <dbReference type="ARBA" id="ARBA00008697"/>
    </source>
</evidence>
<dbReference type="EMBL" id="JARZZP010000011">
    <property type="protein sequence ID" value="MDI1474491.1"/>
    <property type="molecule type" value="Genomic_DNA"/>
</dbReference>
<keyword evidence="8 11" id="KW-1133">Transmembrane helix</keyword>
<dbReference type="PANTHER" id="PTHR43738:SF1">
    <property type="entry name" value="HEMIN TRANSPORT SYSTEM PERMEASE PROTEIN HRTB-RELATED"/>
    <property type="match status" value="1"/>
</dbReference>
<evidence type="ECO:0000313" key="15">
    <source>
        <dbReference type="Proteomes" id="UP001160991"/>
    </source>
</evidence>
<evidence type="ECO:0000256" key="5">
    <source>
        <dbReference type="ARBA" id="ARBA00022448"/>
    </source>
</evidence>
<evidence type="ECO:0000256" key="10">
    <source>
        <dbReference type="ARBA" id="ARBA00024973"/>
    </source>
</evidence>
<comment type="subcellular location">
    <subcellularLocation>
        <location evidence="1">Cell membrane</location>
        <topology evidence="1">Multi-pass membrane protein</topology>
    </subcellularLocation>
</comment>
<keyword evidence="5" id="KW-0813">Transport</keyword>
<evidence type="ECO:0000256" key="8">
    <source>
        <dbReference type="ARBA" id="ARBA00022989"/>
    </source>
</evidence>
<protein>
    <recommendedName>
        <fullName evidence="4">Putative hemin transport system permease protein HrtB</fullName>
    </recommendedName>
</protein>
<dbReference type="PANTHER" id="PTHR43738">
    <property type="entry name" value="ABC TRANSPORTER, MEMBRANE PROTEIN"/>
    <property type="match status" value="1"/>
</dbReference>
<keyword evidence="6" id="KW-1003">Cell membrane</keyword>
<keyword evidence="9 11" id="KW-0472">Membrane</keyword>
<feature type="domain" description="ABC3 transporter permease C-terminal" evidence="12">
    <location>
        <begin position="235"/>
        <end position="345"/>
    </location>
</feature>
<evidence type="ECO:0000256" key="9">
    <source>
        <dbReference type="ARBA" id="ARBA00023136"/>
    </source>
</evidence>
<comment type="caution">
    <text evidence="14">The sequence shown here is derived from an EMBL/GenBank/DDBJ whole genome shotgun (WGS) entry which is preliminary data.</text>
</comment>